<accession>A0A1V4JY06</accession>
<proteinExistence type="predicted"/>
<evidence type="ECO:0000313" key="2">
    <source>
        <dbReference type="Proteomes" id="UP000190648"/>
    </source>
</evidence>
<sequence length="81" mass="9057">MFADLGSAERLQWCRTWICSPSCKNVTTQNASTEDQNEGCQKLPHLEPFSILISEAQASLSCLPQQTALSTARREIPPHKR</sequence>
<gene>
    <name evidence="1" type="ORF">AV530_007511</name>
</gene>
<evidence type="ECO:0000313" key="1">
    <source>
        <dbReference type="EMBL" id="OPJ77102.1"/>
    </source>
</evidence>
<dbReference type="Proteomes" id="UP000190648">
    <property type="component" value="Unassembled WGS sequence"/>
</dbReference>
<dbReference type="EMBL" id="LSYS01005497">
    <property type="protein sequence ID" value="OPJ77102.1"/>
    <property type="molecule type" value="Genomic_DNA"/>
</dbReference>
<protein>
    <submittedName>
        <fullName evidence="1">Uncharacterized protein</fullName>
    </submittedName>
</protein>
<reference evidence="1 2" key="1">
    <citation type="submission" date="2016-02" db="EMBL/GenBank/DDBJ databases">
        <title>Band-tailed pigeon sequencing and assembly.</title>
        <authorList>
            <person name="Soares A.E."/>
            <person name="Novak B.J."/>
            <person name="Rice E.S."/>
            <person name="O'Connell B."/>
            <person name="Chang D."/>
            <person name="Weber S."/>
            <person name="Shapiro B."/>
        </authorList>
    </citation>
    <scope>NUCLEOTIDE SEQUENCE [LARGE SCALE GENOMIC DNA]</scope>
    <source>
        <strain evidence="1">BTP2013</strain>
        <tissue evidence="1">Blood</tissue>
    </source>
</reference>
<dbReference type="AlphaFoldDB" id="A0A1V4JY06"/>
<organism evidence="1 2">
    <name type="scientific">Patagioenas fasciata monilis</name>
    <dbReference type="NCBI Taxonomy" id="372326"/>
    <lineage>
        <taxon>Eukaryota</taxon>
        <taxon>Metazoa</taxon>
        <taxon>Chordata</taxon>
        <taxon>Craniata</taxon>
        <taxon>Vertebrata</taxon>
        <taxon>Euteleostomi</taxon>
        <taxon>Archelosauria</taxon>
        <taxon>Archosauria</taxon>
        <taxon>Dinosauria</taxon>
        <taxon>Saurischia</taxon>
        <taxon>Theropoda</taxon>
        <taxon>Coelurosauria</taxon>
        <taxon>Aves</taxon>
        <taxon>Neognathae</taxon>
        <taxon>Neoaves</taxon>
        <taxon>Columbimorphae</taxon>
        <taxon>Columbiformes</taxon>
        <taxon>Columbidae</taxon>
        <taxon>Patagioenas</taxon>
    </lineage>
</organism>
<name>A0A1V4JY06_PATFA</name>
<comment type="caution">
    <text evidence="1">The sequence shown here is derived from an EMBL/GenBank/DDBJ whole genome shotgun (WGS) entry which is preliminary data.</text>
</comment>
<keyword evidence="2" id="KW-1185">Reference proteome</keyword>